<dbReference type="RefSeq" id="WP_125120581.1">
    <property type="nucleotide sequence ID" value="NZ_AP019309.1"/>
</dbReference>
<dbReference type="EMBL" id="AP019309">
    <property type="protein sequence ID" value="BBH27901.1"/>
    <property type="molecule type" value="Genomic_DNA"/>
</dbReference>
<keyword evidence="1" id="KW-0812">Transmembrane</keyword>
<feature type="transmembrane region" description="Helical" evidence="1">
    <location>
        <begin position="59"/>
        <end position="75"/>
    </location>
</feature>
<feature type="transmembrane region" description="Helical" evidence="1">
    <location>
        <begin position="87"/>
        <end position="107"/>
    </location>
</feature>
<dbReference type="KEGG" id="ebm:SG0102_28350"/>
<dbReference type="Proteomes" id="UP000268059">
    <property type="component" value="Chromosome"/>
</dbReference>
<protein>
    <recommendedName>
        <fullName evidence="2">Sensor histidine kinase NatK-like C-terminal domain-containing protein</fullName>
    </recommendedName>
</protein>
<keyword evidence="1" id="KW-0472">Membrane</keyword>
<feature type="transmembrane region" description="Helical" evidence="1">
    <location>
        <begin position="152"/>
        <end position="171"/>
    </location>
</feature>
<sequence length="427" mass="49434">MIYYIIYNLEEIIIYTLVYKALLGVKGKLFNKISPILLLISSAFELLACYYQWDILYELIIPLTAGMINCFLISNEKMKSIALFMPFNFIVSTTINITMTLVIAKVIRASQILVMNSISYGVLSEAGTIICVSILYFLIADKMETPFFKTKAQYAIALIGGISLLTTVSFSQYVMENGFVFTQEKCELLEVLSLLGTFIFFVLFIIHQFTEAKNFQFRLYNARYNDYLINQENYYRKLILEDEQRRKLRHDLKSHLLILDSLAKEHKVDDLRSYLKQMENFISIENIHQYIYISSVDSIIDHYRKKAEIASINWQFTFDAHDHIEIEIFELCILFSNLLSNAIEAASMVPGDKDLEIVVKTLQGHFLLKIRNSCNVNKKISKRPQITKINHTEHGYGLKNVEDIVKKHNGDIQYSCNNGIFQTIVIL</sequence>
<evidence type="ECO:0000256" key="1">
    <source>
        <dbReference type="SAM" id="Phobius"/>
    </source>
</evidence>
<proteinExistence type="predicted"/>
<dbReference type="AlphaFoldDB" id="A0A3G9JPE5"/>
<keyword evidence="4" id="KW-1185">Reference proteome</keyword>
<feature type="transmembrane region" description="Helical" evidence="1">
    <location>
        <begin position="36"/>
        <end position="53"/>
    </location>
</feature>
<dbReference type="Pfam" id="PF14501">
    <property type="entry name" value="HATPase_c_5"/>
    <property type="match status" value="1"/>
</dbReference>
<dbReference type="PANTHER" id="PTHR40448:SF1">
    <property type="entry name" value="TWO-COMPONENT SENSOR HISTIDINE KINASE"/>
    <property type="match status" value="1"/>
</dbReference>
<dbReference type="InterPro" id="IPR036890">
    <property type="entry name" value="HATPase_C_sf"/>
</dbReference>
<evidence type="ECO:0000313" key="3">
    <source>
        <dbReference type="EMBL" id="BBH27901.1"/>
    </source>
</evidence>
<keyword evidence="1" id="KW-1133">Transmembrane helix</keyword>
<feature type="domain" description="Sensor histidine kinase NatK-like C-terminal" evidence="2">
    <location>
        <begin position="327"/>
        <end position="423"/>
    </location>
</feature>
<evidence type="ECO:0000313" key="4">
    <source>
        <dbReference type="Proteomes" id="UP000268059"/>
    </source>
</evidence>
<name>A0A3G9JPE5_9FIRM</name>
<dbReference type="InParanoid" id="A0A3G9JPE5"/>
<organism evidence="3 4">
    <name type="scientific">Intestinibaculum porci</name>
    <dbReference type="NCBI Taxonomy" id="2487118"/>
    <lineage>
        <taxon>Bacteria</taxon>
        <taxon>Bacillati</taxon>
        <taxon>Bacillota</taxon>
        <taxon>Erysipelotrichia</taxon>
        <taxon>Erysipelotrichales</taxon>
        <taxon>Erysipelotrichaceae</taxon>
        <taxon>Intestinibaculum</taxon>
    </lineage>
</organism>
<dbReference type="Gene3D" id="3.30.565.10">
    <property type="entry name" value="Histidine kinase-like ATPase, C-terminal domain"/>
    <property type="match status" value="1"/>
</dbReference>
<accession>A0A3G9JPE5</accession>
<dbReference type="GO" id="GO:0042802">
    <property type="term" value="F:identical protein binding"/>
    <property type="evidence" value="ECO:0007669"/>
    <property type="project" value="TreeGrafter"/>
</dbReference>
<dbReference type="SUPFAM" id="SSF55874">
    <property type="entry name" value="ATPase domain of HSP90 chaperone/DNA topoisomerase II/histidine kinase"/>
    <property type="match status" value="1"/>
</dbReference>
<feature type="transmembrane region" description="Helical" evidence="1">
    <location>
        <begin position="191"/>
        <end position="210"/>
    </location>
</feature>
<gene>
    <name evidence="3" type="ORF">SG0102_28350</name>
</gene>
<evidence type="ECO:0000259" key="2">
    <source>
        <dbReference type="Pfam" id="PF14501"/>
    </source>
</evidence>
<dbReference type="OrthoDB" id="3236015at2"/>
<feature type="transmembrane region" description="Helical" evidence="1">
    <location>
        <begin position="119"/>
        <end position="140"/>
    </location>
</feature>
<dbReference type="InterPro" id="IPR032834">
    <property type="entry name" value="NatK-like_C"/>
</dbReference>
<reference evidence="3 4" key="1">
    <citation type="submission" date="2018-11" db="EMBL/GenBank/DDBJ databases">
        <title>Novel Erysipelotrichaceae bacterium isolated from small intestine of a swine.</title>
        <authorList>
            <person name="Kim J.S."/>
            <person name="Choe H."/>
            <person name="Lee Y.R."/>
            <person name="Kim K.M."/>
            <person name="Park D.S."/>
        </authorList>
    </citation>
    <scope>NUCLEOTIDE SEQUENCE [LARGE SCALE GENOMIC DNA]</scope>
    <source>
        <strain evidence="3 4">SG0102</strain>
    </source>
</reference>
<dbReference type="PANTHER" id="PTHR40448">
    <property type="entry name" value="TWO-COMPONENT SENSOR HISTIDINE KINASE"/>
    <property type="match status" value="1"/>
</dbReference>